<dbReference type="Gene3D" id="3.30.470.20">
    <property type="entry name" value="ATP-grasp fold, B domain"/>
    <property type="match status" value="1"/>
</dbReference>
<dbReference type="InterPro" id="IPR003806">
    <property type="entry name" value="ATP-grasp_PylC-type"/>
</dbReference>
<feature type="non-terminal residue" evidence="3">
    <location>
        <position position="189"/>
    </location>
</feature>
<dbReference type="InterPro" id="IPR013815">
    <property type="entry name" value="ATP_grasp_subdomain_1"/>
</dbReference>
<feature type="domain" description="PylC N-terminal" evidence="2">
    <location>
        <begin position="4"/>
        <end position="75"/>
    </location>
</feature>
<dbReference type="Pfam" id="PF02655">
    <property type="entry name" value="ATP-grasp_3"/>
    <property type="match status" value="1"/>
</dbReference>
<dbReference type="GO" id="GO:0046872">
    <property type="term" value="F:metal ion binding"/>
    <property type="evidence" value="ECO:0007669"/>
    <property type="project" value="InterPro"/>
</dbReference>
<dbReference type="Gene3D" id="3.40.50.20">
    <property type="match status" value="1"/>
</dbReference>
<evidence type="ECO:0000259" key="1">
    <source>
        <dbReference type="Pfam" id="PF02655"/>
    </source>
</evidence>
<dbReference type="InterPro" id="IPR048764">
    <property type="entry name" value="PylC_N"/>
</dbReference>
<sequence>MIKSWKKAYADLGINGQIFGTDIDPLAAASNFVDSFHIVPPSKHEDFIPSIQNICNENEINLVFPLNDNDLMPLSLGKSILEQNKRIVSISKMESVNITVDKWSTYNFFKNSGIKTPKTWMPNQNTKSDFPILIKPRYGSAGKNVFKINDQDELEFYMQRIKDPIIQEFINGPEVTTDVICDFQGSILG</sequence>
<evidence type="ECO:0000259" key="2">
    <source>
        <dbReference type="Pfam" id="PF21360"/>
    </source>
</evidence>
<evidence type="ECO:0000313" key="3">
    <source>
        <dbReference type="EMBL" id="SVA52166.1"/>
    </source>
</evidence>
<proteinExistence type="predicted"/>
<gene>
    <name evidence="3" type="ORF">METZ01_LOCUS105020</name>
</gene>
<dbReference type="SUPFAM" id="SSF56059">
    <property type="entry name" value="Glutathione synthetase ATP-binding domain-like"/>
    <property type="match status" value="1"/>
</dbReference>
<dbReference type="AlphaFoldDB" id="A0A381WI22"/>
<dbReference type="GO" id="GO:0005524">
    <property type="term" value="F:ATP binding"/>
    <property type="evidence" value="ECO:0007669"/>
    <property type="project" value="InterPro"/>
</dbReference>
<accession>A0A381WI22</accession>
<dbReference type="Gene3D" id="3.30.1490.20">
    <property type="entry name" value="ATP-grasp fold, A domain"/>
    <property type="match status" value="1"/>
</dbReference>
<organism evidence="3">
    <name type="scientific">marine metagenome</name>
    <dbReference type="NCBI Taxonomy" id="408172"/>
    <lineage>
        <taxon>unclassified sequences</taxon>
        <taxon>metagenomes</taxon>
        <taxon>ecological metagenomes</taxon>
    </lineage>
</organism>
<dbReference type="Pfam" id="PF21360">
    <property type="entry name" value="PylC-like_N"/>
    <property type="match status" value="1"/>
</dbReference>
<feature type="domain" description="ATP-grasp fold PylC-type" evidence="1">
    <location>
        <begin position="101"/>
        <end position="183"/>
    </location>
</feature>
<protein>
    <submittedName>
        <fullName evidence="3">Uncharacterized protein</fullName>
    </submittedName>
</protein>
<reference evidence="3" key="1">
    <citation type="submission" date="2018-05" db="EMBL/GenBank/DDBJ databases">
        <authorList>
            <person name="Lanie J.A."/>
            <person name="Ng W.-L."/>
            <person name="Kazmierczak K.M."/>
            <person name="Andrzejewski T.M."/>
            <person name="Davidsen T.M."/>
            <person name="Wayne K.J."/>
            <person name="Tettelin H."/>
            <person name="Glass J.I."/>
            <person name="Rusch D."/>
            <person name="Podicherti R."/>
            <person name="Tsui H.-C.T."/>
            <person name="Winkler M.E."/>
        </authorList>
    </citation>
    <scope>NUCLEOTIDE SEQUENCE</scope>
</reference>
<name>A0A381WI22_9ZZZZ</name>
<dbReference type="EMBL" id="UINC01011881">
    <property type="protein sequence ID" value="SVA52166.1"/>
    <property type="molecule type" value="Genomic_DNA"/>
</dbReference>